<reference evidence="1" key="1">
    <citation type="submission" date="2019-08" db="EMBL/GenBank/DDBJ databases">
        <authorList>
            <person name="Kucharzyk K."/>
            <person name="Murdoch R.W."/>
            <person name="Higgins S."/>
            <person name="Loffler F."/>
        </authorList>
    </citation>
    <scope>NUCLEOTIDE SEQUENCE</scope>
</reference>
<name>A0A644XEH2_9ZZZZ</name>
<gene>
    <name evidence="1" type="ORF">SDC9_60528</name>
</gene>
<dbReference type="AlphaFoldDB" id="A0A644XEH2"/>
<protein>
    <submittedName>
        <fullName evidence="1">Uncharacterized protein</fullName>
    </submittedName>
</protein>
<organism evidence="1">
    <name type="scientific">bioreactor metagenome</name>
    <dbReference type="NCBI Taxonomy" id="1076179"/>
    <lineage>
        <taxon>unclassified sequences</taxon>
        <taxon>metagenomes</taxon>
        <taxon>ecological metagenomes</taxon>
    </lineage>
</organism>
<dbReference type="EMBL" id="VSSQ01002236">
    <property type="protein sequence ID" value="MPM14168.1"/>
    <property type="molecule type" value="Genomic_DNA"/>
</dbReference>
<accession>A0A644XEH2</accession>
<comment type="caution">
    <text evidence="1">The sequence shown here is derived from an EMBL/GenBank/DDBJ whole genome shotgun (WGS) entry which is preliminary data.</text>
</comment>
<proteinExistence type="predicted"/>
<evidence type="ECO:0000313" key="1">
    <source>
        <dbReference type="EMBL" id="MPM14168.1"/>
    </source>
</evidence>
<sequence>MDIPIVIARALGTYRTAFVRESVPVASFNGCAADFNRRIVRRQCRHRQKAQCHAEAQHHT</sequence>